<feature type="region of interest" description="Disordered" evidence="1">
    <location>
        <begin position="1"/>
        <end position="25"/>
    </location>
</feature>
<dbReference type="Proteomes" id="UP000735541">
    <property type="component" value="Unassembled WGS sequence"/>
</dbReference>
<dbReference type="RefSeq" id="WP_228873937.1">
    <property type="nucleotide sequence ID" value="NZ_JAHUVW010000004.1"/>
</dbReference>
<protein>
    <recommendedName>
        <fullName evidence="4">XRE family transcriptional regulator</fullName>
    </recommendedName>
</protein>
<organism evidence="2 3">
    <name type="scientific">Streptomyces halstedii</name>
    <dbReference type="NCBI Taxonomy" id="1944"/>
    <lineage>
        <taxon>Bacteria</taxon>
        <taxon>Bacillati</taxon>
        <taxon>Actinomycetota</taxon>
        <taxon>Actinomycetes</taxon>
        <taxon>Kitasatosporales</taxon>
        <taxon>Streptomycetaceae</taxon>
        <taxon>Streptomyces</taxon>
    </lineage>
</organism>
<dbReference type="EMBL" id="JAHUVW010000004">
    <property type="protein sequence ID" value="MBV7674224.1"/>
    <property type="molecule type" value="Genomic_DNA"/>
</dbReference>
<keyword evidence="3" id="KW-1185">Reference proteome</keyword>
<accession>A0ABS6U112</accession>
<evidence type="ECO:0000256" key="1">
    <source>
        <dbReference type="SAM" id="MobiDB-lite"/>
    </source>
</evidence>
<evidence type="ECO:0000313" key="2">
    <source>
        <dbReference type="EMBL" id="MBV7674224.1"/>
    </source>
</evidence>
<comment type="caution">
    <text evidence="2">The sequence shown here is derived from an EMBL/GenBank/DDBJ whole genome shotgun (WGS) entry which is preliminary data.</text>
</comment>
<evidence type="ECO:0000313" key="3">
    <source>
        <dbReference type="Proteomes" id="UP000735541"/>
    </source>
</evidence>
<evidence type="ECO:0008006" key="4">
    <source>
        <dbReference type="Google" id="ProtNLM"/>
    </source>
</evidence>
<sequence length="103" mass="11249">MPSSTATAQPPPEKMTQEAATEAVRTGVADGTTVRRLAQLSGWSVGWVSELAKDFRAEAGLPAQQSRDELDALQECIDSLRGLDDAARRRILRYLNDRFDSTG</sequence>
<reference evidence="2 3" key="1">
    <citation type="submission" date="2021-07" db="EMBL/GenBank/DDBJ databases">
        <title>Sequencing Streptomyces halstedii LGO-A4 genome an citrus endophytic actinomycete.</title>
        <authorList>
            <person name="Samborskyy M."/>
            <person name="Scott N."/>
            <person name="Deglau R."/>
            <person name="Dickens S."/>
            <person name="Oliveira L.G."/>
        </authorList>
    </citation>
    <scope>NUCLEOTIDE SEQUENCE [LARGE SCALE GENOMIC DNA]</scope>
    <source>
        <strain evidence="2 3">LGO-A4</strain>
    </source>
</reference>
<proteinExistence type="predicted"/>
<gene>
    <name evidence="2" type="ORF">STHAL_32775</name>
</gene>
<name>A0ABS6U112_STRHA</name>